<comment type="pathway">
    <text evidence="2 14">Cell wall biogenesis; peptidoglycan biosynthesis.</text>
</comment>
<keyword evidence="7 14" id="KW-0547">Nucleotide-binding</keyword>
<evidence type="ECO:0000259" key="17">
    <source>
        <dbReference type="Pfam" id="PF02875"/>
    </source>
</evidence>
<evidence type="ECO:0000256" key="6">
    <source>
        <dbReference type="ARBA" id="ARBA00022618"/>
    </source>
</evidence>
<dbReference type="GO" id="GO:0008763">
    <property type="term" value="F:UDP-N-acetylmuramate-L-alanine ligase activity"/>
    <property type="evidence" value="ECO:0007669"/>
    <property type="project" value="UniProtKB-EC"/>
</dbReference>
<keyword evidence="8 14" id="KW-0067">ATP-binding</keyword>
<dbReference type="SUPFAM" id="SSF51984">
    <property type="entry name" value="MurCD N-terminal domain"/>
    <property type="match status" value="1"/>
</dbReference>
<evidence type="ECO:0000313" key="20">
    <source>
        <dbReference type="Proteomes" id="UP001056336"/>
    </source>
</evidence>
<dbReference type="Proteomes" id="UP001056336">
    <property type="component" value="Chromosome"/>
</dbReference>
<dbReference type="HAMAP" id="MF_00046">
    <property type="entry name" value="MurC"/>
    <property type="match status" value="1"/>
</dbReference>
<feature type="binding site" evidence="14">
    <location>
        <begin position="173"/>
        <end position="179"/>
    </location>
    <ligand>
        <name>ATP</name>
        <dbReference type="ChEBI" id="CHEBI:30616"/>
    </ligand>
</feature>
<dbReference type="Pfam" id="PF01225">
    <property type="entry name" value="Mur_ligase"/>
    <property type="match status" value="1"/>
</dbReference>
<sequence length="542" mass="57143">MVTTPEESDSSSTASSDDAGAGPRQWLPDAATRSQSSYQRPEGWQAPGAALVASAATEQIPAAEDLGRVHIMGIAGAGMSGLARIMLDRGLDVSGSEGRDSVTVTALRALGIPVTIGHPLSLLDDTDTLVYTTAINPRHEMLAAARSRGLRVIRRATGLAAMITGKRAVAIAGTHGKTTTTSLLTVAAQACGLDPSFAIGGNLYESGLNAHAGSGELFIVEADESDGSFLLLRPELAIVTNVEADHLENHGDLEGVFRAFELFVDRIDRSSPSGGLLLACADDAGARRIADYARAQGVPVRTYGTADDADVRVGDIIEHPDSVEFTVRLASGRSHRLRIGSLLGRHMALNAAAAFAVAVELGFDPYRVEQIWREFQGVHRRFEFHGEAGGVRVYDDYAHHPTEVRAALSAARSIIGEHAAPDGGRGRLVAIFQPGTFSRTQTFAQEFAEALAIADVAVVMDIFPAREEPIPGVTGALIAERIPLPADRLVYEPRWSDTAGRVAALSRAGDVVMTMGIGDVHLLCAEILALLGDGQPGTGGEQ</sequence>
<comment type="function">
    <text evidence="14">Cell wall formation.</text>
</comment>
<protein>
    <recommendedName>
        <fullName evidence="3 14">UDP-N-acetylmuramate--L-alanine ligase</fullName>
        <ecNumber evidence="3 14">6.3.2.8</ecNumber>
    </recommendedName>
    <alternativeName>
        <fullName evidence="14">UDP-N-acetylmuramoyl-L-alanine synthetase</fullName>
    </alternativeName>
</protein>
<dbReference type="PANTHER" id="PTHR43445">
    <property type="entry name" value="UDP-N-ACETYLMURAMATE--L-ALANINE LIGASE-RELATED"/>
    <property type="match status" value="1"/>
</dbReference>
<dbReference type="Pfam" id="PF08245">
    <property type="entry name" value="Mur_ligase_M"/>
    <property type="match status" value="1"/>
</dbReference>
<evidence type="ECO:0000259" key="18">
    <source>
        <dbReference type="Pfam" id="PF08245"/>
    </source>
</evidence>
<feature type="region of interest" description="Disordered" evidence="15">
    <location>
        <begin position="1"/>
        <end position="43"/>
    </location>
</feature>
<dbReference type="EC" id="6.3.2.8" evidence="3 14"/>
<evidence type="ECO:0000313" key="19">
    <source>
        <dbReference type="EMBL" id="UQX87187.1"/>
    </source>
</evidence>
<keyword evidence="5 14" id="KW-0436">Ligase</keyword>
<evidence type="ECO:0000256" key="9">
    <source>
        <dbReference type="ARBA" id="ARBA00022960"/>
    </source>
</evidence>
<dbReference type="InterPro" id="IPR000713">
    <property type="entry name" value="Mur_ligase_N"/>
</dbReference>
<accession>A0ABY4QVN6</accession>
<dbReference type="InterPro" id="IPR005758">
    <property type="entry name" value="UDP-N-AcMur_Ala_ligase_MurC"/>
</dbReference>
<evidence type="ECO:0000256" key="7">
    <source>
        <dbReference type="ARBA" id="ARBA00022741"/>
    </source>
</evidence>
<dbReference type="Gene3D" id="3.40.1190.10">
    <property type="entry name" value="Mur-like, catalytic domain"/>
    <property type="match status" value="1"/>
</dbReference>
<keyword evidence="11 14" id="KW-0131">Cell cycle</keyword>
<evidence type="ECO:0000256" key="10">
    <source>
        <dbReference type="ARBA" id="ARBA00022984"/>
    </source>
</evidence>
<feature type="compositionally biased region" description="Low complexity" evidence="15">
    <location>
        <begin position="1"/>
        <end position="23"/>
    </location>
</feature>
<dbReference type="Pfam" id="PF02875">
    <property type="entry name" value="Mur_ligase_C"/>
    <property type="match status" value="1"/>
</dbReference>
<keyword evidence="20" id="KW-1185">Reference proteome</keyword>
<dbReference type="Gene3D" id="3.90.190.20">
    <property type="entry name" value="Mur ligase, C-terminal domain"/>
    <property type="match status" value="1"/>
</dbReference>
<name>A0ABY4QVN6_9ACTN</name>
<evidence type="ECO:0000256" key="8">
    <source>
        <dbReference type="ARBA" id="ARBA00022840"/>
    </source>
</evidence>
<comment type="catalytic activity">
    <reaction evidence="13 14">
        <text>UDP-N-acetyl-alpha-D-muramate + L-alanine + ATP = UDP-N-acetyl-alpha-D-muramoyl-L-alanine + ADP + phosphate + H(+)</text>
        <dbReference type="Rhea" id="RHEA:23372"/>
        <dbReference type="ChEBI" id="CHEBI:15378"/>
        <dbReference type="ChEBI" id="CHEBI:30616"/>
        <dbReference type="ChEBI" id="CHEBI:43474"/>
        <dbReference type="ChEBI" id="CHEBI:57972"/>
        <dbReference type="ChEBI" id="CHEBI:70757"/>
        <dbReference type="ChEBI" id="CHEBI:83898"/>
        <dbReference type="ChEBI" id="CHEBI:456216"/>
        <dbReference type="EC" id="6.3.2.8"/>
    </reaction>
</comment>
<dbReference type="InterPro" id="IPR004101">
    <property type="entry name" value="Mur_ligase_C"/>
</dbReference>
<evidence type="ECO:0000259" key="16">
    <source>
        <dbReference type="Pfam" id="PF01225"/>
    </source>
</evidence>
<dbReference type="Gene3D" id="3.40.50.720">
    <property type="entry name" value="NAD(P)-binding Rossmann-like Domain"/>
    <property type="match status" value="1"/>
</dbReference>
<keyword evidence="4 14" id="KW-0963">Cytoplasm</keyword>
<organism evidence="19 20">
    <name type="scientific">Jatrophihabitans telluris</name>
    <dbReference type="NCBI Taxonomy" id="2038343"/>
    <lineage>
        <taxon>Bacteria</taxon>
        <taxon>Bacillati</taxon>
        <taxon>Actinomycetota</taxon>
        <taxon>Actinomycetes</taxon>
        <taxon>Jatrophihabitantales</taxon>
        <taxon>Jatrophihabitantaceae</taxon>
        <taxon>Jatrophihabitans</taxon>
    </lineage>
</organism>
<feature type="domain" description="Mur ligase N-terminal catalytic" evidence="16">
    <location>
        <begin position="69"/>
        <end position="165"/>
    </location>
</feature>
<keyword evidence="10 14" id="KW-0573">Peptidoglycan synthesis</keyword>
<dbReference type="PANTHER" id="PTHR43445:SF3">
    <property type="entry name" value="UDP-N-ACETYLMURAMATE--L-ALANINE LIGASE"/>
    <property type="match status" value="1"/>
</dbReference>
<dbReference type="InterPro" id="IPR036565">
    <property type="entry name" value="Mur-like_cat_sf"/>
</dbReference>
<keyword evidence="9 14" id="KW-0133">Cell shape</keyword>
<evidence type="ECO:0000256" key="2">
    <source>
        <dbReference type="ARBA" id="ARBA00004752"/>
    </source>
</evidence>
<evidence type="ECO:0000256" key="13">
    <source>
        <dbReference type="ARBA" id="ARBA00047833"/>
    </source>
</evidence>
<dbReference type="SUPFAM" id="SSF53244">
    <property type="entry name" value="MurD-like peptide ligases, peptide-binding domain"/>
    <property type="match status" value="1"/>
</dbReference>
<reference evidence="19" key="1">
    <citation type="journal article" date="2018" name="Int. J. Syst. Evol. Microbiol.">
        <title>Jatrophihabitans telluris sp. nov., isolated from sediment soil of lava forest wetlands and the emended description of the genus Jatrophihabitans.</title>
        <authorList>
            <person name="Lee K.C."/>
            <person name="Suh M.K."/>
            <person name="Eom M.K."/>
            <person name="Kim K.K."/>
            <person name="Kim J.S."/>
            <person name="Kim D.S."/>
            <person name="Ko S.H."/>
            <person name="Shin Y.K."/>
            <person name="Lee J.S."/>
        </authorList>
    </citation>
    <scope>NUCLEOTIDE SEQUENCE</scope>
    <source>
        <strain evidence="19">N237</strain>
    </source>
</reference>
<proteinExistence type="inferred from homology"/>
<keyword evidence="12 14" id="KW-0961">Cell wall biogenesis/degradation</keyword>
<reference evidence="19" key="2">
    <citation type="submission" date="2022-05" db="EMBL/GenBank/DDBJ databases">
        <authorList>
            <person name="Kim J.-S."/>
            <person name="Lee K."/>
            <person name="Suh M."/>
            <person name="Eom M."/>
            <person name="Kim J.-S."/>
            <person name="Kim D.-S."/>
            <person name="Ko S.-H."/>
            <person name="Shin Y."/>
            <person name="Lee J.-S."/>
        </authorList>
    </citation>
    <scope>NUCLEOTIDE SEQUENCE</scope>
    <source>
        <strain evidence="19">N237</strain>
    </source>
</reference>
<gene>
    <name evidence="14 19" type="primary">murC</name>
    <name evidence="19" type="ORF">M6D93_12855</name>
</gene>
<comment type="similarity">
    <text evidence="14">Belongs to the MurCDEF family.</text>
</comment>
<dbReference type="InterPro" id="IPR036615">
    <property type="entry name" value="Mur_ligase_C_dom_sf"/>
</dbReference>
<feature type="domain" description="Mur ligase central" evidence="18">
    <location>
        <begin position="171"/>
        <end position="358"/>
    </location>
</feature>
<dbReference type="InterPro" id="IPR050061">
    <property type="entry name" value="MurCDEF_pg_biosynth"/>
</dbReference>
<keyword evidence="6 14" id="KW-0132">Cell division</keyword>
<evidence type="ECO:0000256" key="14">
    <source>
        <dbReference type="HAMAP-Rule" id="MF_00046"/>
    </source>
</evidence>
<comment type="subcellular location">
    <subcellularLocation>
        <location evidence="1 14">Cytoplasm</location>
    </subcellularLocation>
</comment>
<dbReference type="SUPFAM" id="SSF53623">
    <property type="entry name" value="MurD-like peptide ligases, catalytic domain"/>
    <property type="match status" value="1"/>
</dbReference>
<dbReference type="EMBL" id="CP097332">
    <property type="protein sequence ID" value="UQX87187.1"/>
    <property type="molecule type" value="Genomic_DNA"/>
</dbReference>
<dbReference type="InterPro" id="IPR013221">
    <property type="entry name" value="Mur_ligase_cen"/>
</dbReference>
<dbReference type="RefSeq" id="WP_249769653.1">
    <property type="nucleotide sequence ID" value="NZ_CP097332.1"/>
</dbReference>
<evidence type="ECO:0000256" key="5">
    <source>
        <dbReference type="ARBA" id="ARBA00022598"/>
    </source>
</evidence>
<evidence type="ECO:0000256" key="12">
    <source>
        <dbReference type="ARBA" id="ARBA00023316"/>
    </source>
</evidence>
<evidence type="ECO:0000256" key="1">
    <source>
        <dbReference type="ARBA" id="ARBA00004496"/>
    </source>
</evidence>
<evidence type="ECO:0000256" key="15">
    <source>
        <dbReference type="SAM" id="MobiDB-lite"/>
    </source>
</evidence>
<evidence type="ECO:0000256" key="11">
    <source>
        <dbReference type="ARBA" id="ARBA00023306"/>
    </source>
</evidence>
<evidence type="ECO:0000256" key="4">
    <source>
        <dbReference type="ARBA" id="ARBA00022490"/>
    </source>
</evidence>
<dbReference type="NCBIfam" id="TIGR01082">
    <property type="entry name" value="murC"/>
    <property type="match status" value="1"/>
</dbReference>
<feature type="domain" description="Mur ligase C-terminal" evidence="17">
    <location>
        <begin position="380"/>
        <end position="516"/>
    </location>
</feature>
<evidence type="ECO:0000256" key="3">
    <source>
        <dbReference type="ARBA" id="ARBA00012211"/>
    </source>
</evidence>